<reference evidence="1" key="1">
    <citation type="submission" date="2024-09" db="EMBL/GenBank/DDBJ databases">
        <title>Black Yeasts Isolated from many extreme environments.</title>
        <authorList>
            <person name="Coleine C."/>
            <person name="Stajich J.E."/>
            <person name="Selbmann L."/>
        </authorList>
    </citation>
    <scope>NUCLEOTIDE SEQUENCE</scope>
    <source>
        <strain evidence="1">CCFEE 5737</strain>
    </source>
</reference>
<accession>A0ACC3DF99</accession>
<keyword evidence="2" id="KW-1185">Reference proteome</keyword>
<comment type="caution">
    <text evidence="1">The sequence shown here is derived from an EMBL/GenBank/DDBJ whole genome shotgun (WGS) entry which is preliminary data.</text>
</comment>
<proteinExistence type="predicted"/>
<protein>
    <submittedName>
        <fullName evidence="1">Uncharacterized protein</fullName>
    </submittedName>
</protein>
<feature type="non-terminal residue" evidence="1">
    <location>
        <position position="1"/>
    </location>
</feature>
<dbReference type="Proteomes" id="UP001186974">
    <property type="component" value="Unassembled WGS sequence"/>
</dbReference>
<organism evidence="1 2">
    <name type="scientific">Coniosporium uncinatum</name>
    <dbReference type="NCBI Taxonomy" id="93489"/>
    <lineage>
        <taxon>Eukaryota</taxon>
        <taxon>Fungi</taxon>
        <taxon>Dikarya</taxon>
        <taxon>Ascomycota</taxon>
        <taxon>Pezizomycotina</taxon>
        <taxon>Dothideomycetes</taxon>
        <taxon>Dothideomycetes incertae sedis</taxon>
        <taxon>Coniosporium</taxon>
    </lineage>
</organism>
<sequence>LSCPCIHDNVNADEAPLTAALAPTTAPAAEMPLLRDPSCPCLGPIVSVPKHAAQMAASAPAPAPPRVDDATARKITSDPIVRAILKGEAGNHPMLRFITESTPKFDAIVAANEQQLEALKEMVAAQKDQIAALKETGRRVEQVARTVDSVEGHVRNLPAVVAMGVHDYSVAPLKPIKARL</sequence>
<gene>
    <name evidence="1" type="ORF">LTS18_001038</name>
</gene>
<dbReference type="EMBL" id="JAWDJW010005490">
    <property type="protein sequence ID" value="KAK3067569.1"/>
    <property type="molecule type" value="Genomic_DNA"/>
</dbReference>
<evidence type="ECO:0000313" key="2">
    <source>
        <dbReference type="Proteomes" id="UP001186974"/>
    </source>
</evidence>
<name>A0ACC3DF99_9PEZI</name>
<evidence type="ECO:0000313" key="1">
    <source>
        <dbReference type="EMBL" id="KAK3067569.1"/>
    </source>
</evidence>